<dbReference type="EMBL" id="QKXC01000158">
    <property type="protein sequence ID" value="RBR15119.1"/>
    <property type="molecule type" value="Genomic_DNA"/>
</dbReference>
<evidence type="ECO:0000256" key="1">
    <source>
        <dbReference type="SAM" id="MobiDB-lite"/>
    </source>
</evidence>
<dbReference type="AlphaFoldDB" id="A0A366RD94"/>
<dbReference type="RefSeq" id="XP_031014385.1">
    <property type="nucleotide sequence ID" value="XM_031161575.1"/>
</dbReference>
<accession>A0A366RD94</accession>
<proteinExistence type="predicted"/>
<sequence>MRPLVSRLSQVMRPIALDQSSKMLCQNRITSRSPLLGVLRLPAQRASFAPNHFASSQIRALHTTLQTRTPRDHKTEGRKATNKSGQPLKGPELSDREVWEKVKEMCISLCRIYPALQRDHDKVAKDVRTLQYLLWTVGIISIIGEISRWHLGDDFNRKGLENEKTYLADFY</sequence>
<reference evidence="2 3" key="1">
    <citation type="submission" date="2018-06" db="EMBL/GenBank/DDBJ databases">
        <title>Fusarium incarnatum-equiseti species complex species 28.</title>
        <authorList>
            <person name="Gardiner D.M."/>
        </authorList>
    </citation>
    <scope>NUCLEOTIDE SEQUENCE [LARGE SCALE GENOMIC DNA]</scope>
    <source>
        <strain evidence="2 3">FIESC_28</strain>
    </source>
</reference>
<keyword evidence="3" id="KW-1185">Reference proteome</keyword>
<gene>
    <name evidence="2" type="ORF">FIESC28_07435</name>
</gene>
<dbReference type="GeneID" id="41996871"/>
<comment type="caution">
    <text evidence="2">The sequence shown here is derived from an EMBL/GenBank/DDBJ whole genome shotgun (WGS) entry which is preliminary data.</text>
</comment>
<feature type="compositionally biased region" description="Basic and acidic residues" evidence="1">
    <location>
        <begin position="69"/>
        <end position="79"/>
    </location>
</feature>
<evidence type="ECO:0000313" key="2">
    <source>
        <dbReference type="EMBL" id="RBR15119.1"/>
    </source>
</evidence>
<evidence type="ECO:0000313" key="3">
    <source>
        <dbReference type="Proteomes" id="UP000253153"/>
    </source>
</evidence>
<dbReference type="OrthoDB" id="10307319at2759"/>
<protein>
    <submittedName>
        <fullName evidence="2">Uncharacterized protein</fullName>
    </submittedName>
</protein>
<dbReference type="Proteomes" id="UP000253153">
    <property type="component" value="Unassembled WGS sequence"/>
</dbReference>
<organism evidence="2 3">
    <name type="scientific">Fusarium coffeatum</name>
    <dbReference type="NCBI Taxonomy" id="231269"/>
    <lineage>
        <taxon>Eukaryota</taxon>
        <taxon>Fungi</taxon>
        <taxon>Dikarya</taxon>
        <taxon>Ascomycota</taxon>
        <taxon>Pezizomycotina</taxon>
        <taxon>Sordariomycetes</taxon>
        <taxon>Hypocreomycetidae</taxon>
        <taxon>Hypocreales</taxon>
        <taxon>Nectriaceae</taxon>
        <taxon>Fusarium</taxon>
        <taxon>Fusarium incarnatum-equiseti species complex</taxon>
    </lineage>
</organism>
<feature type="region of interest" description="Disordered" evidence="1">
    <location>
        <begin position="67"/>
        <end position="93"/>
    </location>
</feature>
<name>A0A366RD94_9HYPO</name>